<comment type="caution">
    <text evidence="1">The sequence shown here is derived from an EMBL/GenBank/DDBJ whole genome shotgun (WGS) entry which is preliminary data.</text>
</comment>
<dbReference type="Proteomes" id="UP000789901">
    <property type="component" value="Unassembled WGS sequence"/>
</dbReference>
<keyword evidence="2" id="KW-1185">Reference proteome</keyword>
<accession>A0ABN7VR66</accession>
<feature type="non-terminal residue" evidence="1">
    <location>
        <position position="1"/>
    </location>
</feature>
<gene>
    <name evidence="1" type="ORF">GMARGA_LOCUS21834</name>
</gene>
<reference evidence="1 2" key="1">
    <citation type="submission" date="2021-06" db="EMBL/GenBank/DDBJ databases">
        <authorList>
            <person name="Kallberg Y."/>
            <person name="Tangrot J."/>
            <person name="Rosling A."/>
        </authorList>
    </citation>
    <scope>NUCLEOTIDE SEQUENCE [LARGE SCALE GENOMIC DNA]</scope>
    <source>
        <strain evidence="1 2">120-4 pot B 10/14</strain>
    </source>
</reference>
<sequence>LKIAKLNKILSPKKFLAITKKIFKTSELAIADYIEKGKKTSPAPSITVALSFKSTNIYITPEIEHVESLNDKLEAPEIVKLLDNKSGLPIDEPIFLLTYMQMMN</sequence>
<evidence type="ECO:0000313" key="2">
    <source>
        <dbReference type="Proteomes" id="UP000789901"/>
    </source>
</evidence>
<proteinExistence type="predicted"/>
<protein>
    <submittedName>
        <fullName evidence="1">7425_t:CDS:1</fullName>
    </submittedName>
</protein>
<evidence type="ECO:0000313" key="1">
    <source>
        <dbReference type="EMBL" id="CAG8794693.1"/>
    </source>
</evidence>
<organism evidence="1 2">
    <name type="scientific">Gigaspora margarita</name>
    <dbReference type="NCBI Taxonomy" id="4874"/>
    <lineage>
        <taxon>Eukaryota</taxon>
        <taxon>Fungi</taxon>
        <taxon>Fungi incertae sedis</taxon>
        <taxon>Mucoromycota</taxon>
        <taxon>Glomeromycotina</taxon>
        <taxon>Glomeromycetes</taxon>
        <taxon>Diversisporales</taxon>
        <taxon>Gigasporaceae</taxon>
        <taxon>Gigaspora</taxon>
    </lineage>
</organism>
<dbReference type="EMBL" id="CAJVQB010020539">
    <property type="protein sequence ID" value="CAG8794693.1"/>
    <property type="molecule type" value="Genomic_DNA"/>
</dbReference>
<name>A0ABN7VR66_GIGMA</name>